<proteinExistence type="predicted"/>
<dbReference type="NCBIfam" id="TIGR00595">
    <property type="entry name" value="priA"/>
    <property type="match status" value="1"/>
</dbReference>
<protein>
    <recommendedName>
        <fullName evidence="8">Helicase C-terminal domain-containing protein</fullName>
    </recommendedName>
</protein>
<dbReference type="SUPFAM" id="SSF52540">
    <property type="entry name" value="P-loop containing nucleoside triphosphate hydrolases"/>
    <property type="match status" value="1"/>
</dbReference>
<evidence type="ECO:0000256" key="4">
    <source>
        <dbReference type="ARBA" id="ARBA00022741"/>
    </source>
</evidence>
<evidence type="ECO:0000256" key="7">
    <source>
        <dbReference type="ARBA" id="ARBA00023125"/>
    </source>
</evidence>
<keyword evidence="2" id="KW-0235">DNA replication</keyword>
<dbReference type="InterPro" id="IPR005259">
    <property type="entry name" value="PriA"/>
</dbReference>
<dbReference type="GO" id="GO:0006310">
    <property type="term" value="P:DNA recombination"/>
    <property type="evidence" value="ECO:0007669"/>
    <property type="project" value="InterPro"/>
</dbReference>
<evidence type="ECO:0000256" key="2">
    <source>
        <dbReference type="ARBA" id="ARBA00022705"/>
    </source>
</evidence>
<dbReference type="PANTHER" id="PTHR30580:SF0">
    <property type="entry name" value="PRIMOSOMAL PROTEIN N"/>
    <property type="match status" value="1"/>
</dbReference>
<dbReference type="CDD" id="cd18804">
    <property type="entry name" value="SF2_C_priA"/>
    <property type="match status" value="1"/>
</dbReference>
<organism evidence="9">
    <name type="scientific">marine sediment metagenome</name>
    <dbReference type="NCBI Taxonomy" id="412755"/>
    <lineage>
        <taxon>unclassified sequences</taxon>
        <taxon>metagenomes</taxon>
        <taxon>ecological metagenomes</taxon>
    </lineage>
</organism>
<dbReference type="PANTHER" id="PTHR30580">
    <property type="entry name" value="PRIMOSOMAL PROTEIN N"/>
    <property type="match status" value="1"/>
</dbReference>
<evidence type="ECO:0000256" key="6">
    <source>
        <dbReference type="ARBA" id="ARBA00022840"/>
    </source>
</evidence>
<dbReference type="GO" id="GO:0046872">
    <property type="term" value="F:metal ion binding"/>
    <property type="evidence" value="ECO:0007669"/>
    <property type="project" value="UniProtKB-KW"/>
</dbReference>
<feature type="non-terminal residue" evidence="9">
    <location>
        <position position="335"/>
    </location>
</feature>
<dbReference type="GO" id="GO:0006302">
    <property type="term" value="P:double-strand break repair"/>
    <property type="evidence" value="ECO:0007669"/>
    <property type="project" value="InterPro"/>
</dbReference>
<dbReference type="GO" id="GO:0005524">
    <property type="term" value="F:ATP binding"/>
    <property type="evidence" value="ECO:0007669"/>
    <property type="project" value="UniProtKB-KW"/>
</dbReference>
<keyword evidence="6" id="KW-0067">ATP-binding</keyword>
<dbReference type="GO" id="GO:0043138">
    <property type="term" value="F:3'-5' DNA helicase activity"/>
    <property type="evidence" value="ECO:0007669"/>
    <property type="project" value="TreeGrafter"/>
</dbReference>
<dbReference type="Pfam" id="PF00271">
    <property type="entry name" value="Helicase_C"/>
    <property type="match status" value="1"/>
</dbReference>
<dbReference type="AlphaFoldDB" id="A0A0F8WH58"/>
<dbReference type="Pfam" id="PF18319">
    <property type="entry name" value="Zn_ribbon_PriA"/>
    <property type="match status" value="1"/>
</dbReference>
<sequence length="335" mass="37264">HGCVVLLGSATPSIQSYYHVTKSKFKEVGLKTRVEKRPLPEVTIVDLSKTRNLRGTRRFITPELYKAMEETLGSGKQVLLFLNRRGFAGFPVCSACGAAVRCKNCDISLTFHQSSKAYLCHYCGYTRFSASNCTACGSSQIKKIGWGTEKVESAVKTLFPNARVARMDRDTTQRKGAILSFLRGLKNQTIDVLVGTQIVAKGHDFPNITLVGIICADLSLSFPDFRAGERTFQLLAQVSGRSGRGSVPGKVILQTFNPDHFSILSARKQDFKAFFNQEIGFRKSLNYPPFSRMIQLKISGKDKQITQVHAMAIGNFCNRLRKRNTTFLKSVEMLG</sequence>
<dbReference type="GO" id="GO:1990077">
    <property type="term" value="C:primosome complex"/>
    <property type="evidence" value="ECO:0007669"/>
    <property type="project" value="UniProtKB-KW"/>
</dbReference>
<evidence type="ECO:0000259" key="8">
    <source>
        <dbReference type="SMART" id="SM00490"/>
    </source>
</evidence>
<dbReference type="InterPro" id="IPR001650">
    <property type="entry name" value="Helicase_C-like"/>
</dbReference>
<feature type="domain" description="Helicase C-terminal" evidence="8">
    <location>
        <begin position="149"/>
        <end position="246"/>
    </location>
</feature>
<keyword evidence="5" id="KW-0862">Zinc</keyword>
<evidence type="ECO:0000256" key="5">
    <source>
        <dbReference type="ARBA" id="ARBA00022833"/>
    </source>
</evidence>
<evidence type="ECO:0000256" key="3">
    <source>
        <dbReference type="ARBA" id="ARBA00022723"/>
    </source>
</evidence>
<dbReference type="InterPro" id="IPR040498">
    <property type="entry name" value="PriA_CRR"/>
</dbReference>
<keyword evidence="4" id="KW-0547">Nucleotide-binding</keyword>
<dbReference type="GO" id="GO:0006270">
    <property type="term" value="P:DNA replication initiation"/>
    <property type="evidence" value="ECO:0007669"/>
    <property type="project" value="TreeGrafter"/>
</dbReference>
<name>A0A0F8WH58_9ZZZZ</name>
<dbReference type="GO" id="GO:0006269">
    <property type="term" value="P:DNA replication, synthesis of primer"/>
    <property type="evidence" value="ECO:0007669"/>
    <property type="project" value="UniProtKB-KW"/>
</dbReference>
<reference evidence="9" key="1">
    <citation type="journal article" date="2015" name="Nature">
        <title>Complex archaea that bridge the gap between prokaryotes and eukaryotes.</title>
        <authorList>
            <person name="Spang A."/>
            <person name="Saw J.H."/>
            <person name="Jorgensen S.L."/>
            <person name="Zaremba-Niedzwiedzka K."/>
            <person name="Martijn J."/>
            <person name="Lind A.E."/>
            <person name="van Eijk R."/>
            <person name="Schleper C."/>
            <person name="Guy L."/>
            <person name="Ettema T.J."/>
        </authorList>
    </citation>
    <scope>NUCLEOTIDE SEQUENCE</scope>
</reference>
<keyword evidence="3" id="KW-0479">Metal-binding</keyword>
<feature type="non-terminal residue" evidence="9">
    <location>
        <position position="1"/>
    </location>
</feature>
<gene>
    <name evidence="9" type="ORF">LCGC14_3154510</name>
</gene>
<evidence type="ECO:0000256" key="1">
    <source>
        <dbReference type="ARBA" id="ARBA00022515"/>
    </source>
</evidence>
<evidence type="ECO:0000313" key="9">
    <source>
        <dbReference type="EMBL" id="KKK47505.1"/>
    </source>
</evidence>
<dbReference type="GO" id="GO:0003677">
    <property type="term" value="F:DNA binding"/>
    <property type="evidence" value="ECO:0007669"/>
    <property type="project" value="UniProtKB-KW"/>
</dbReference>
<dbReference type="EMBL" id="LAZR01069547">
    <property type="protein sequence ID" value="KKK47505.1"/>
    <property type="molecule type" value="Genomic_DNA"/>
</dbReference>
<dbReference type="InterPro" id="IPR027417">
    <property type="entry name" value="P-loop_NTPase"/>
</dbReference>
<comment type="caution">
    <text evidence="9">The sequence shown here is derived from an EMBL/GenBank/DDBJ whole genome shotgun (WGS) entry which is preliminary data.</text>
</comment>
<accession>A0A0F8WH58</accession>
<keyword evidence="7" id="KW-0238">DNA-binding</keyword>
<keyword evidence="1" id="KW-0639">Primosome</keyword>
<dbReference type="SMART" id="SM00490">
    <property type="entry name" value="HELICc"/>
    <property type="match status" value="1"/>
</dbReference>
<dbReference type="Gene3D" id="3.40.50.300">
    <property type="entry name" value="P-loop containing nucleotide triphosphate hydrolases"/>
    <property type="match status" value="1"/>
</dbReference>